<dbReference type="PANTHER" id="PTHR34269:SF11">
    <property type="entry name" value="B3 DOMAIN PROTEIN"/>
    <property type="match status" value="1"/>
</dbReference>
<sequence length="198" mass="22420">MPTHDYKDKTKMPEFFHVLGSEGKPADETAPTETVVSTHLSLHLGPPTASKTALVNSPPTGNDVMPSNLPALPEMGVSTELTLDFGLPTTRQSQPALSPRNVVHNQWPALPEDHWEIKKVLKRSDVDGSRVCCLGRDKRSEHVLVLKKWNSTGSFVLKKNWMSDFVRRRELEENDEIGLRWDDRNSRLEFTLLLKKKN</sequence>
<dbReference type="EMBL" id="JACGWO010000001">
    <property type="protein sequence ID" value="KAK4441385.1"/>
    <property type="molecule type" value="Genomic_DNA"/>
</dbReference>
<feature type="region of interest" description="Disordered" evidence="6">
    <location>
        <begin position="42"/>
        <end position="67"/>
    </location>
</feature>
<dbReference type="InterPro" id="IPR003340">
    <property type="entry name" value="B3_DNA-bd"/>
</dbReference>
<keyword evidence="4" id="KW-0804">Transcription</keyword>
<dbReference type="PANTHER" id="PTHR34269">
    <property type="entry name" value="TRANSCRIPTION FACTOR B3-DOMAIN FAMILY-RELATED"/>
    <property type="match status" value="1"/>
</dbReference>
<accession>A0AAE1Z353</accession>
<proteinExistence type="predicted"/>
<dbReference type="InterPro" id="IPR015300">
    <property type="entry name" value="DNA-bd_pseudobarrel_sf"/>
</dbReference>
<dbReference type="SUPFAM" id="SSF101936">
    <property type="entry name" value="DNA-binding pseudobarrel domain"/>
    <property type="match status" value="1"/>
</dbReference>
<dbReference type="AlphaFoldDB" id="A0AAE1Z353"/>
<dbReference type="InterPro" id="IPR051442">
    <property type="entry name" value="B3_domain"/>
</dbReference>
<keyword evidence="2" id="KW-0805">Transcription regulation</keyword>
<dbReference type="CDD" id="cd10017">
    <property type="entry name" value="B3_DNA"/>
    <property type="match status" value="1"/>
</dbReference>
<comment type="caution">
    <text evidence="7">The sequence shown here is derived from an EMBL/GenBank/DDBJ whole genome shotgun (WGS) entry which is preliminary data.</text>
</comment>
<evidence type="ECO:0000256" key="5">
    <source>
        <dbReference type="ARBA" id="ARBA00023242"/>
    </source>
</evidence>
<keyword evidence="5" id="KW-0539">Nucleus</keyword>
<evidence type="ECO:0000256" key="6">
    <source>
        <dbReference type="SAM" id="MobiDB-lite"/>
    </source>
</evidence>
<evidence type="ECO:0000313" key="7">
    <source>
        <dbReference type="EMBL" id="KAK4441385.1"/>
    </source>
</evidence>
<evidence type="ECO:0000313" key="8">
    <source>
        <dbReference type="Proteomes" id="UP001293254"/>
    </source>
</evidence>
<organism evidence="7 8">
    <name type="scientific">Sesamum alatum</name>
    <dbReference type="NCBI Taxonomy" id="300844"/>
    <lineage>
        <taxon>Eukaryota</taxon>
        <taxon>Viridiplantae</taxon>
        <taxon>Streptophyta</taxon>
        <taxon>Embryophyta</taxon>
        <taxon>Tracheophyta</taxon>
        <taxon>Spermatophyta</taxon>
        <taxon>Magnoliopsida</taxon>
        <taxon>eudicotyledons</taxon>
        <taxon>Gunneridae</taxon>
        <taxon>Pentapetalae</taxon>
        <taxon>asterids</taxon>
        <taxon>lamiids</taxon>
        <taxon>Lamiales</taxon>
        <taxon>Pedaliaceae</taxon>
        <taxon>Sesamum</taxon>
    </lineage>
</organism>
<reference evidence="7" key="2">
    <citation type="journal article" date="2024" name="Plant">
        <title>Genomic evolution and insights into agronomic trait innovations of Sesamum species.</title>
        <authorList>
            <person name="Miao H."/>
            <person name="Wang L."/>
            <person name="Qu L."/>
            <person name="Liu H."/>
            <person name="Sun Y."/>
            <person name="Le M."/>
            <person name="Wang Q."/>
            <person name="Wei S."/>
            <person name="Zheng Y."/>
            <person name="Lin W."/>
            <person name="Duan Y."/>
            <person name="Cao H."/>
            <person name="Xiong S."/>
            <person name="Wang X."/>
            <person name="Wei L."/>
            <person name="Li C."/>
            <person name="Ma Q."/>
            <person name="Ju M."/>
            <person name="Zhao R."/>
            <person name="Li G."/>
            <person name="Mu C."/>
            <person name="Tian Q."/>
            <person name="Mei H."/>
            <person name="Zhang T."/>
            <person name="Gao T."/>
            <person name="Zhang H."/>
        </authorList>
    </citation>
    <scope>NUCLEOTIDE SEQUENCE</scope>
    <source>
        <strain evidence="7">3651</strain>
    </source>
</reference>
<reference evidence="7" key="1">
    <citation type="submission" date="2020-06" db="EMBL/GenBank/DDBJ databases">
        <authorList>
            <person name="Li T."/>
            <person name="Hu X."/>
            <person name="Zhang T."/>
            <person name="Song X."/>
            <person name="Zhang H."/>
            <person name="Dai N."/>
            <person name="Sheng W."/>
            <person name="Hou X."/>
            <person name="Wei L."/>
        </authorList>
    </citation>
    <scope>NUCLEOTIDE SEQUENCE</scope>
    <source>
        <strain evidence="7">3651</strain>
        <tissue evidence="7">Leaf</tissue>
    </source>
</reference>
<comment type="subcellular location">
    <subcellularLocation>
        <location evidence="1">Nucleus</location>
    </subcellularLocation>
</comment>
<dbReference type="Gene3D" id="2.40.330.10">
    <property type="entry name" value="DNA-binding pseudobarrel domain"/>
    <property type="match status" value="1"/>
</dbReference>
<name>A0AAE1Z353_9LAMI</name>
<dbReference type="Proteomes" id="UP001293254">
    <property type="component" value="Unassembled WGS sequence"/>
</dbReference>
<protein>
    <recommendedName>
        <fullName evidence="9">B3 domain-containing protein</fullName>
    </recommendedName>
</protein>
<evidence type="ECO:0000256" key="1">
    <source>
        <dbReference type="ARBA" id="ARBA00004123"/>
    </source>
</evidence>
<gene>
    <name evidence="7" type="ORF">Salat_0473400</name>
</gene>
<evidence type="ECO:0008006" key="9">
    <source>
        <dbReference type="Google" id="ProtNLM"/>
    </source>
</evidence>
<dbReference type="GO" id="GO:0005634">
    <property type="term" value="C:nucleus"/>
    <property type="evidence" value="ECO:0007669"/>
    <property type="project" value="UniProtKB-SubCell"/>
</dbReference>
<dbReference type="GO" id="GO:0003677">
    <property type="term" value="F:DNA binding"/>
    <property type="evidence" value="ECO:0007669"/>
    <property type="project" value="UniProtKB-KW"/>
</dbReference>
<evidence type="ECO:0000256" key="3">
    <source>
        <dbReference type="ARBA" id="ARBA00023125"/>
    </source>
</evidence>
<keyword evidence="8" id="KW-1185">Reference proteome</keyword>
<evidence type="ECO:0000256" key="2">
    <source>
        <dbReference type="ARBA" id="ARBA00023015"/>
    </source>
</evidence>
<keyword evidence="3" id="KW-0238">DNA-binding</keyword>
<evidence type="ECO:0000256" key="4">
    <source>
        <dbReference type="ARBA" id="ARBA00023163"/>
    </source>
</evidence>
<feature type="compositionally biased region" description="Polar residues" evidence="6">
    <location>
        <begin position="49"/>
        <end position="60"/>
    </location>
</feature>